<gene>
    <name evidence="1" type="ORF">CR513_42601</name>
</gene>
<reference evidence="1" key="1">
    <citation type="submission" date="2018-05" db="EMBL/GenBank/DDBJ databases">
        <title>Draft genome of Mucuna pruriens seed.</title>
        <authorList>
            <person name="Nnadi N.E."/>
            <person name="Vos R."/>
            <person name="Hasami M.H."/>
            <person name="Devisetty U.K."/>
            <person name="Aguiy J.C."/>
        </authorList>
    </citation>
    <scope>NUCLEOTIDE SEQUENCE [LARGE SCALE GENOMIC DNA]</scope>
    <source>
        <strain evidence="1">JCA_2017</strain>
    </source>
</reference>
<evidence type="ECO:0000313" key="1">
    <source>
        <dbReference type="EMBL" id="RDX77301.1"/>
    </source>
</evidence>
<protein>
    <recommendedName>
        <fullName evidence="3">Integrase zinc-binding domain-containing protein</fullName>
    </recommendedName>
</protein>
<sequence>MAFCDLRVQFVYYKAQRLEDFIRRDVIEYVETCLTCQRVKMEHQRPLAMSSRMKILESSGFLETIEEKSQEKTHFISWYNKDVSRFEVALSEDEASKTTSNVIDNEDSRVLHPILGCTTKISPISKSLFAYRHNNTINQLKLISSILLLVSQAKTQMKIGDANPGRHEEHEKDTEHEEIKTFQGPMMRGRLKRFEEE</sequence>
<name>A0A371FGC1_MUCPR</name>
<dbReference type="AlphaFoldDB" id="A0A371FGC1"/>
<feature type="non-terminal residue" evidence="1">
    <location>
        <position position="197"/>
    </location>
</feature>
<evidence type="ECO:0000313" key="2">
    <source>
        <dbReference type="Proteomes" id="UP000257109"/>
    </source>
</evidence>
<dbReference type="Proteomes" id="UP000257109">
    <property type="component" value="Unassembled WGS sequence"/>
</dbReference>
<proteinExistence type="predicted"/>
<dbReference type="EMBL" id="QJKJ01009212">
    <property type="protein sequence ID" value="RDX77301.1"/>
    <property type="molecule type" value="Genomic_DNA"/>
</dbReference>
<organism evidence="1 2">
    <name type="scientific">Mucuna pruriens</name>
    <name type="common">Velvet bean</name>
    <name type="synonym">Dolichos pruriens</name>
    <dbReference type="NCBI Taxonomy" id="157652"/>
    <lineage>
        <taxon>Eukaryota</taxon>
        <taxon>Viridiplantae</taxon>
        <taxon>Streptophyta</taxon>
        <taxon>Embryophyta</taxon>
        <taxon>Tracheophyta</taxon>
        <taxon>Spermatophyta</taxon>
        <taxon>Magnoliopsida</taxon>
        <taxon>eudicotyledons</taxon>
        <taxon>Gunneridae</taxon>
        <taxon>Pentapetalae</taxon>
        <taxon>rosids</taxon>
        <taxon>fabids</taxon>
        <taxon>Fabales</taxon>
        <taxon>Fabaceae</taxon>
        <taxon>Papilionoideae</taxon>
        <taxon>50 kb inversion clade</taxon>
        <taxon>NPAAA clade</taxon>
        <taxon>indigoferoid/millettioid clade</taxon>
        <taxon>Phaseoleae</taxon>
        <taxon>Mucuna</taxon>
    </lineage>
</organism>
<evidence type="ECO:0008006" key="3">
    <source>
        <dbReference type="Google" id="ProtNLM"/>
    </source>
</evidence>
<feature type="non-terminal residue" evidence="1">
    <location>
        <position position="1"/>
    </location>
</feature>
<keyword evidence="2" id="KW-1185">Reference proteome</keyword>
<accession>A0A371FGC1</accession>
<comment type="caution">
    <text evidence="1">The sequence shown here is derived from an EMBL/GenBank/DDBJ whole genome shotgun (WGS) entry which is preliminary data.</text>
</comment>